<dbReference type="AlphaFoldDB" id="A0A1S1HU95"/>
<keyword evidence="1" id="KW-0732">Signal</keyword>
<feature type="chain" id="PRO_5012639216" evidence="1">
    <location>
        <begin position="25"/>
        <end position="359"/>
    </location>
</feature>
<gene>
    <name evidence="2" type="ORF">A3Q29_13140</name>
</gene>
<comment type="caution">
    <text evidence="2">The sequence shown here is derived from an EMBL/GenBank/DDBJ whole genome shotgun (WGS) entry which is preliminary data.</text>
</comment>
<organism evidence="2 3">
    <name type="scientific">Providencia stuartii</name>
    <dbReference type="NCBI Taxonomy" id="588"/>
    <lineage>
        <taxon>Bacteria</taxon>
        <taxon>Pseudomonadati</taxon>
        <taxon>Pseudomonadota</taxon>
        <taxon>Gammaproteobacteria</taxon>
        <taxon>Enterobacterales</taxon>
        <taxon>Morganellaceae</taxon>
        <taxon>Providencia</taxon>
    </lineage>
</organism>
<accession>A0A1S1HU95</accession>
<dbReference type="EMBL" id="LVIE01000024">
    <property type="protein sequence ID" value="OHT25567.1"/>
    <property type="molecule type" value="Genomic_DNA"/>
</dbReference>
<dbReference type="Gene3D" id="2.60.40.1090">
    <property type="entry name" value="Fimbrial-type adhesion domain"/>
    <property type="match status" value="1"/>
</dbReference>
<name>A0A1S1HU95_PROST</name>
<dbReference type="InterPro" id="IPR036937">
    <property type="entry name" value="Adhesion_dom_fimbrial_sf"/>
</dbReference>
<feature type="signal peptide" evidence="1">
    <location>
        <begin position="1"/>
        <end position="24"/>
    </location>
</feature>
<protein>
    <submittedName>
        <fullName evidence="2">Adhesin</fullName>
    </submittedName>
</protein>
<sequence length="359" mass="39916">MSRQRLSLFYICSGLISYSFYAQADYAAKIINPSDGYYLRLTNSSTVAQTPIYGSDGREYYQVGNPISVVNDNSIVSVRGRVNCIGREWGDKTNTQLGTNAYHRLFVYAPETGANINGKKLYDINTNVYMTIESSFIDIWRLLSDSQACSNAKPGDTVNASSFYTPRQITITFYVRNRIIDGQIIIPAMDLASYVRAFTGENSAPLDTTWSIGESTVPIRISASQLNIAELCTTTTSTGLPSTLNLRHGALNTINYDSTVTENVTYNCKFAESTSVRLRLDYTTDDDPKQRLPMTNSLDSNNKIYSELELLDDVTGQSGKDFKVQIQNVRTIKIRSHLHGSNAVAGEYRGSAWLIATFD</sequence>
<dbReference type="Proteomes" id="UP000179588">
    <property type="component" value="Unassembled WGS sequence"/>
</dbReference>
<reference evidence="2 3" key="1">
    <citation type="submission" date="2016-03" db="EMBL/GenBank/DDBJ databases">
        <title>Genome sequence of Providencia stuartii strain, isolated from the salivary glands of larval Lucilia sericata.</title>
        <authorList>
            <person name="Yuan Y."/>
            <person name="Zhang Y."/>
            <person name="Fu S."/>
            <person name="Crippen T.L."/>
            <person name="Visi D."/>
            <person name="Benbow M.E."/>
            <person name="Allen M."/>
            <person name="Tomberlin J.K."/>
            <person name="Sze S.-H."/>
            <person name="Tarone A.M."/>
        </authorList>
    </citation>
    <scope>NUCLEOTIDE SEQUENCE [LARGE SCALE GENOMIC DNA]</scope>
    <source>
        <strain evidence="2 3">Crippen</strain>
    </source>
</reference>
<proteinExistence type="predicted"/>
<evidence type="ECO:0000313" key="2">
    <source>
        <dbReference type="EMBL" id="OHT25567.1"/>
    </source>
</evidence>
<evidence type="ECO:0000313" key="3">
    <source>
        <dbReference type="Proteomes" id="UP000179588"/>
    </source>
</evidence>
<dbReference type="GO" id="GO:0007155">
    <property type="term" value="P:cell adhesion"/>
    <property type="evidence" value="ECO:0007669"/>
    <property type="project" value="InterPro"/>
</dbReference>
<dbReference type="GO" id="GO:0009289">
    <property type="term" value="C:pilus"/>
    <property type="evidence" value="ECO:0007669"/>
    <property type="project" value="InterPro"/>
</dbReference>
<keyword evidence="3" id="KW-1185">Reference proteome</keyword>
<evidence type="ECO:0000256" key="1">
    <source>
        <dbReference type="SAM" id="SignalP"/>
    </source>
</evidence>